<dbReference type="VEuPathDB" id="MicrosporidiaDB:CWI37_2326p0010"/>
<gene>
    <name evidence="3" type="ORF">CWI37_2326p0010</name>
</gene>
<evidence type="ECO:0000313" key="4">
    <source>
        <dbReference type="Proteomes" id="UP000292362"/>
    </source>
</evidence>
<evidence type="ECO:0000256" key="1">
    <source>
        <dbReference type="SAM" id="Phobius"/>
    </source>
</evidence>
<dbReference type="PANTHER" id="PTHR44167:SF24">
    <property type="entry name" value="SERINE_THREONINE-PROTEIN KINASE CHK2"/>
    <property type="match status" value="1"/>
</dbReference>
<proteinExistence type="predicted"/>
<evidence type="ECO:0000313" key="3">
    <source>
        <dbReference type="EMBL" id="TBT97357.1"/>
    </source>
</evidence>
<dbReference type="SMART" id="SM00220">
    <property type="entry name" value="S_TKc"/>
    <property type="match status" value="1"/>
</dbReference>
<feature type="non-terminal residue" evidence="3">
    <location>
        <position position="213"/>
    </location>
</feature>
<feature type="domain" description="Protein kinase" evidence="2">
    <location>
        <begin position="51"/>
        <end position="213"/>
    </location>
</feature>
<dbReference type="InterPro" id="IPR000719">
    <property type="entry name" value="Prot_kinase_dom"/>
</dbReference>
<dbReference type="SUPFAM" id="SSF56112">
    <property type="entry name" value="Protein kinase-like (PK-like)"/>
    <property type="match status" value="1"/>
</dbReference>
<keyword evidence="3" id="KW-0418">Kinase</keyword>
<dbReference type="GO" id="GO:0044773">
    <property type="term" value="P:mitotic DNA damage checkpoint signaling"/>
    <property type="evidence" value="ECO:0007669"/>
    <property type="project" value="TreeGrafter"/>
</dbReference>
<reference evidence="3 4" key="1">
    <citation type="submission" date="2017-12" db="EMBL/GenBank/DDBJ databases">
        <authorList>
            <person name="Pombert J.-F."/>
            <person name="Haag K.L."/>
            <person name="Ebert D."/>
        </authorList>
    </citation>
    <scope>NUCLEOTIDE SEQUENCE [LARGE SCALE GENOMIC DNA]</scope>
    <source>
        <strain evidence="3">FI-OER-3-3</strain>
    </source>
</reference>
<dbReference type="Gene3D" id="1.10.510.10">
    <property type="entry name" value="Transferase(Phosphotransferase) domain 1"/>
    <property type="match status" value="1"/>
</dbReference>
<protein>
    <submittedName>
        <fullName evidence="3">Protein kinase</fullName>
    </submittedName>
</protein>
<name>A0A4Q9KRL7_9MICR</name>
<dbReference type="Pfam" id="PF00069">
    <property type="entry name" value="Pkinase"/>
    <property type="match status" value="1"/>
</dbReference>
<keyword evidence="1" id="KW-0812">Transmembrane</keyword>
<dbReference type="PANTHER" id="PTHR44167">
    <property type="entry name" value="OVARIAN-SPECIFIC SERINE/THREONINE-PROTEIN KINASE LOK-RELATED"/>
    <property type="match status" value="1"/>
</dbReference>
<dbReference type="EMBL" id="PITJ01002326">
    <property type="protein sequence ID" value="TBT97357.1"/>
    <property type="molecule type" value="Genomic_DNA"/>
</dbReference>
<dbReference type="PROSITE" id="PS50011">
    <property type="entry name" value="PROTEIN_KINASE_DOM"/>
    <property type="match status" value="1"/>
</dbReference>
<dbReference type="AlphaFoldDB" id="A0A4Q9KRL7"/>
<comment type="caution">
    <text evidence="3">The sequence shown here is derived from an EMBL/GenBank/DDBJ whole genome shotgun (WGS) entry which is preliminary data.</text>
</comment>
<dbReference type="GO" id="GO:0005737">
    <property type="term" value="C:cytoplasm"/>
    <property type="evidence" value="ECO:0007669"/>
    <property type="project" value="TreeGrafter"/>
</dbReference>
<dbReference type="GO" id="GO:0005524">
    <property type="term" value="F:ATP binding"/>
    <property type="evidence" value="ECO:0007669"/>
    <property type="project" value="InterPro"/>
</dbReference>
<feature type="transmembrane region" description="Helical" evidence="1">
    <location>
        <begin position="12"/>
        <end position="30"/>
    </location>
</feature>
<accession>A0A4Q9KRL7</accession>
<dbReference type="GO" id="GO:0004674">
    <property type="term" value="F:protein serine/threonine kinase activity"/>
    <property type="evidence" value="ECO:0007669"/>
    <property type="project" value="TreeGrafter"/>
</dbReference>
<keyword evidence="1" id="KW-1133">Transmembrane helix</keyword>
<organism evidence="3 4">
    <name type="scientific">Hamiltosporidium tvaerminnensis</name>
    <dbReference type="NCBI Taxonomy" id="1176355"/>
    <lineage>
        <taxon>Eukaryota</taxon>
        <taxon>Fungi</taxon>
        <taxon>Fungi incertae sedis</taxon>
        <taxon>Microsporidia</taxon>
        <taxon>Dubosqiidae</taxon>
        <taxon>Hamiltosporidium</taxon>
    </lineage>
</organism>
<dbReference type="Proteomes" id="UP000292362">
    <property type="component" value="Unassembled WGS sequence"/>
</dbReference>
<keyword evidence="3" id="KW-0808">Transferase</keyword>
<sequence>MHKHPRIDIRMIPIYFTAFVFFIINVKYIYSSALYIPNEIEWEVDNRKQIYIKNKSIASSSFAEVLLYEEINENISIAIKAQRLELHSYARELEFYEKLSDENIIQKIFSFEQNGIDEIKNITLIDLKIIHKQLLDALLYLEGEGVIHNNLKHDNVVVDKDLNIKIIDFGMACYIKDLYKVFKDENLDIEKLKEEYPHCSPERLIGADQNFKT</sequence>
<dbReference type="GO" id="GO:0005634">
    <property type="term" value="C:nucleus"/>
    <property type="evidence" value="ECO:0007669"/>
    <property type="project" value="TreeGrafter"/>
</dbReference>
<dbReference type="InterPro" id="IPR011009">
    <property type="entry name" value="Kinase-like_dom_sf"/>
</dbReference>
<keyword evidence="1" id="KW-0472">Membrane</keyword>
<evidence type="ECO:0000259" key="2">
    <source>
        <dbReference type="PROSITE" id="PS50011"/>
    </source>
</evidence>